<dbReference type="Pfam" id="PF13185">
    <property type="entry name" value="GAF_2"/>
    <property type="match status" value="1"/>
</dbReference>
<dbReference type="PIRSF" id="PIRSF036625">
    <property type="entry name" value="GAF_ANTAR"/>
    <property type="match status" value="1"/>
</dbReference>
<name>A0ABW0EMH3_9PSEU</name>
<dbReference type="InterPro" id="IPR003018">
    <property type="entry name" value="GAF"/>
</dbReference>
<reference evidence="6" key="1">
    <citation type="journal article" date="2019" name="Int. J. Syst. Evol. Microbiol.">
        <title>The Global Catalogue of Microorganisms (GCM) 10K type strain sequencing project: providing services to taxonomists for standard genome sequencing and annotation.</title>
        <authorList>
            <consortium name="The Broad Institute Genomics Platform"/>
            <consortium name="The Broad Institute Genome Sequencing Center for Infectious Disease"/>
            <person name="Wu L."/>
            <person name="Ma J."/>
        </authorList>
    </citation>
    <scope>NUCLEOTIDE SEQUENCE [LARGE SCALE GENOMIC DNA]</scope>
    <source>
        <strain evidence="6">CCUG 59778</strain>
    </source>
</reference>
<feature type="domain" description="ANTAR" evidence="3">
    <location>
        <begin position="184"/>
        <end position="227"/>
    </location>
</feature>
<accession>A0ABW0EMH3</accession>
<keyword evidence="2" id="KW-0804">Transcription</keyword>
<dbReference type="SUPFAM" id="SSF55781">
    <property type="entry name" value="GAF domain-like"/>
    <property type="match status" value="1"/>
</dbReference>
<comment type="caution">
    <text evidence="5">The sequence shown here is derived from an EMBL/GenBank/DDBJ whole genome shotgun (WGS) entry which is preliminary data.</text>
</comment>
<dbReference type="Pfam" id="PF03861">
    <property type="entry name" value="ANTAR"/>
    <property type="match status" value="1"/>
</dbReference>
<evidence type="ECO:0000256" key="2">
    <source>
        <dbReference type="ARBA" id="ARBA00023163"/>
    </source>
</evidence>
<proteinExistence type="predicted"/>
<keyword evidence="6" id="KW-1185">Reference proteome</keyword>
<evidence type="ECO:0000256" key="1">
    <source>
        <dbReference type="ARBA" id="ARBA00023015"/>
    </source>
</evidence>
<gene>
    <name evidence="5" type="ORF">ACFPM7_15855</name>
</gene>
<evidence type="ECO:0000313" key="6">
    <source>
        <dbReference type="Proteomes" id="UP001596157"/>
    </source>
</evidence>
<sequence length="239" mass="25076">MTDPRGDAVEQVRASVVGGMSAGGTGVEALERICRACVDLLPIDGVSVSVMTGTSGRESLYASDEVAARIEALQFSLGEGPCFQAFDARRPVLVPDLRHSSTAAWPVFAAEIAAEPVGALFGFPLLSGAISIGALDMYRRTSGWLTATEVGIALRLVDIATVVLLGLRLGDKDGPWSDTPMRSATVHQATGMLIAEFGVPAEHALARLRGYAYSVGRLVDDVADDVVNRRLSPADLGPP</sequence>
<dbReference type="Gene3D" id="1.10.10.10">
    <property type="entry name" value="Winged helix-like DNA-binding domain superfamily/Winged helix DNA-binding domain"/>
    <property type="match status" value="1"/>
</dbReference>
<dbReference type="InterPro" id="IPR012074">
    <property type="entry name" value="GAF_ANTAR"/>
</dbReference>
<dbReference type="InterPro" id="IPR005561">
    <property type="entry name" value="ANTAR"/>
</dbReference>
<keyword evidence="1" id="KW-0805">Transcription regulation</keyword>
<evidence type="ECO:0000259" key="4">
    <source>
        <dbReference type="Pfam" id="PF13185"/>
    </source>
</evidence>
<dbReference type="Proteomes" id="UP001596157">
    <property type="component" value="Unassembled WGS sequence"/>
</dbReference>
<dbReference type="InterPro" id="IPR029016">
    <property type="entry name" value="GAF-like_dom_sf"/>
</dbReference>
<evidence type="ECO:0000259" key="3">
    <source>
        <dbReference type="Pfam" id="PF03861"/>
    </source>
</evidence>
<evidence type="ECO:0000313" key="5">
    <source>
        <dbReference type="EMBL" id="MFC5288534.1"/>
    </source>
</evidence>
<organism evidence="5 6">
    <name type="scientific">Actinokineospora guangxiensis</name>
    <dbReference type="NCBI Taxonomy" id="1490288"/>
    <lineage>
        <taxon>Bacteria</taxon>
        <taxon>Bacillati</taxon>
        <taxon>Actinomycetota</taxon>
        <taxon>Actinomycetes</taxon>
        <taxon>Pseudonocardiales</taxon>
        <taxon>Pseudonocardiaceae</taxon>
        <taxon>Actinokineospora</taxon>
    </lineage>
</organism>
<feature type="domain" description="GAF" evidence="4">
    <location>
        <begin position="28"/>
        <end position="163"/>
    </location>
</feature>
<protein>
    <submittedName>
        <fullName evidence="5">GAF domain-containing protein</fullName>
    </submittedName>
</protein>
<dbReference type="EMBL" id="JBHSKF010000006">
    <property type="protein sequence ID" value="MFC5288534.1"/>
    <property type="molecule type" value="Genomic_DNA"/>
</dbReference>
<dbReference type="Gene3D" id="3.30.450.40">
    <property type="match status" value="1"/>
</dbReference>
<dbReference type="InterPro" id="IPR036388">
    <property type="entry name" value="WH-like_DNA-bd_sf"/>
</dbReference>
<dbReference type="RefSeq" id="WP_378248377.1">
    <property type="nucleotide sequence ID" value="NZ_JBHSKF010000006.1"/>
</dbReference>